<accession>A0AAW6CD89</accession>
<comment type="caution">
    <text evidence="1">The sequence shown here is derived from an EMBL/GenBank/DDBJ whole genome shotgun (WGS) entry which is preliminary data.</text>
</comment>
<dbReference type="Proteomes" id="UP001211173">
    <property type="component" value="Unassembled WGS sequence"/>
</dbReference>
<reference evidence="1" key="1">
    <citation type="submission" date="2023-01" db="EMBL/GenBank/DDBJ databases">
        <title>Human gut microbiome strain richness.</title>
        <authorList>
            <person name="Chen-Liaw A."/>
        </authorList>
    </citation>
    <scope>NUCLEOTIDE SEQUENCE</scope>
    <source>
        <strain evidence="1">1001287st1_F4_1001285I_161205</strain>
    </source>
</reference>
<evidence type="ECO:0000313" key="2">
    <source>
        <dbReference type="Proteomes" id="UP001211173"/>
    </source>
</evidence>
<evidence type="ECO:0000313" key="1">
    <source>
        <dbReference type="EMBL" id="MDB7932175.1"/>
    </source>
</evidence>
<name>A0AAW6CD89_FLAPL</name>
<gene>
    <name evidence="1" type="ORF">PNE06_03700</name>
</gene>
<proteinExistence type="predicted"/>
<dbReference type="AlphaFoldDB" id="A0AAW6CD89"/>
<protein>
    <recommendedName>
        <fullName evidence="3">Resolvase/invertase-type recombinase catalytic domain-containing protein</fullName>
    </recommendedName>
</protein>
<dbReference type="EMBL" id="JAQLWV010000004">
    <property type="protein sequence ID" value="MDB7932175.1"/>
    <property type="molecule type" value="Genomic_DNA"/>
</dbReference>
<organism evidence="1 2">
    <name type="scientific">Flavonifractor plautii</name>
    <name type="common">Fusobacterium plautii</name>
    <dbReference type="NCBI Taxonomy" id="292800"/>
    <lineage>
        <taxon>Bacteria</taxon>
        <taxon>Bacillati</taxon>
        <taxon>Bacillota</taxon>
        <taxon>Clostridia</taxon>
        <taxon>Eubacteriales</taxon>
        <taxon>Oscillospiraceae</taxon>
        <taxon>Flavonifractor</taxon>
    </lineage>
</organism>
<evidence type="ECO:0008006" key="3">
    <source>
        <dbReference type="Google" id="ProtNLM"/>
    </source>
</evidence>
<sequence>MSLTEFNEEEFVRNRLNEGRAEGEAKFGRLAVILLKEGSIDLLKRVCVDAQERKKQYERFGIN</sequence>
<dbReference type="RefSeq" id="WP_195324952.1">
    <property type="nucleotide sequence ID" value="NZ_JADMVZ010000006.1"/>
</dbReference>